<dbReference type="Proteomes" id="UP000182987">
    <property type="component" value="Chromosome"/>
</dbReference>
<keyword evidence="2" id="KW-1185">Reference proteome</keyword>
<protein>
    <submittedName>
        <fullName evidence="1">Uncharacterized protein</fullName>
    </submittedName>
</protein>
<dbReference type="AlphaFoldDB" id="A0A0G9HAT9"/>
<dbReference type="RefSeq" id="WP_046968458.1">
    <property type="nucleotide sequence ID" value="NZ_CP017480.1"/>
</dbReference>
<sequence length="124" mass="13243">MQKFVIAAAITWLTSQAAMATSPIAKHLPRSYGSGVSTSAQGARVRPGFEHLADAEMVVKAGPAASTVCADVAGYTKVTWTFFDRWGSFPIRRPAGVEGSVRYCVGQRHATGHLVQMAYDVIGE</sequence>
<gene>
    <name evidence="1" type="ORF">BJI69_01805</name>
</gene>
<evidence type="ECO:0000313" key="1">
    <source>
        <dbReference type="EMBL" id="APG02768.1"/>
    </source>
</evidence>
<name>A0A0G9HAT9_9GAMM</name>
<accession>A0A0G9HAT9</accession>
<evidence type="ECO:0000313" key="2">
    <source>
        <dbReference type="Proteomes" id="UP000182987"/>
    </source>
</evidence>
<reference evidence="2" key="1">
    <citation type="submission" date="2016-09" db="EMBL/GenBank/DDBJ databases">
        <authorList>
            <person name="Lysoe E."/>
        </authorList>
    </citation>
    <scope>NUCLEOTIDE SEQUENCE [LARGE SCALE GENOMIC DNA]</scope>
    <source>
        <strain evidence="2">LJ96T</strain>
    </source>
</reference>
<dbReference type="OrthoDB" id="9971728at2"/>
<dbReference type="PATRIC" id="fig|1440763.5.peg.2834"/>
<dbReference type="EMBL" id="CP017480">
    <property type="protein sequence ID" value="APG02768.1"/>
    <property type="molecule type" value="Genomic_DNA"/>
</dbReference>
<organism evidence="1 2">
    <name type="scientific">Luteibacter rhizovicinus DSM 16549</name>
    <dbReference type="NCBI Taxonomy" id="1440763"/>
    <lineage>
        <taxon>Bacteria</taxon>
        <taxon>Pseudomonadati</taxon>
        <taxon>Pseudomonadota</taxon>
        <taxon>Gammaproteobacteria</taxon>
        <taxon>Lysobacterales</taxon>
        <taxon>Rhodanobacteraceae</taxon>
        <taxon>Luteibacter</taxon>
    </lineage>
</organism>
<proteinExistence type="predicted"/>
<dbReference type="KEGG" id="lrz:BJI69_01805"/>